<dbReference type="EMBL" id="JANBUN010002518">
    <property type="protein sequence ID" value="KAJ2794418.1"/>
    <property type="molecule type" value="Genomic_DNA"/>
</dbReference>
<accession>A0ACC1KS56</accession>
<proteinExistence type="predicted"/>
<evidence type="ECO:0000313" key="1">
    <source>
        <dbReference type="EMBL" id="KAJ2794418.1"/>
    </source>
</evidence>
<protein>
    <submittedName>
        <fullName evidence="1">Uncharacterized protein</fullName>
    </submittedName>
</protein>
<reference evidence="1" key="1">
    <citation type="submission" date="2022-07" db="EMBL/GenBank/DDBJ databases">
        <title>Phylogenomic reconstructions and comparative analyses of Kickxellomycotina fungi.</title>
        <authorList>
            <person name="Reynolds N.K."/>
            <person name="Stajich J.E."/>
            <person name="Barry K."/>
            <person name="Grigoriev I.V."/>
            <person name="Crous P."/>
            <person name="Smith M.E."/>
        </authorList>
    </citation>
    <scope>NUCLEOTIDE SEQUENCE</scope>
    <source>
        <strain evidence="1">BCRC 34780</strain>
    </source>
</reference>
<feature type="non-terminal residue" evidence="1">
    <location>
        <position position="273"/>
    </location>
</feature>
<sequence>MLSRLASLAPLLLAAASAAAASAHPWLGGPTPVVLWHGMGDTCCDNATMGTIARIIEDELPGVYVHSVRVGSTEVADRSAGFFGNINSQIDQVCAELADVPELRHGANLMGFSQGGLFLRALVQRCPTLRARTLVTFGSPHGGVAQIPKCASEGDFLCSWMRRLASRGVYSWYVRDHVVQAQYFKDPERLDQYLQYNVFLPDINGETLERNREYRDRIAALDKVVLVRFSDDTIIYPASSTWFGFVDANGDNIPLQGTDMYREDWLGLRELDE</sequence>
<comment type="caution">
    <text evidence="1">The sequence shown here is derived from an EMBL/GenBank/DDBJ whole genome shotgun (WGS) entry which is preliminary data.</text>
</comment>
<gene>
    <name evidence="1" type="ORF">H4R21_005508</name>
</gene>
<evidence type="ECO:0000313" key="2">
    <source>
        <dbReference type="Proteomes" id="UP001140087"/>
    </source>
</evidence>
<keyword evidence="2" id="KW-1185">Reference proteome</keyword>
<name>A0ACC1KS56_9FUNG</name>
<dbReference type="Proteomes" id="UP001140087">
    <property type="component" value="Unassembled WGS sequence"/>
</dbReference>
<organism evidence="1 2">
    <name type="scientific">Coemansia helicoidea</name>
    <dbReference type="NCBI Taxonomy" id="1286919"/>
    <lineage>
        <taxon>Eukaryota</taxon>
        <taxon>Fungi</taxon>
        <taxon>Fungi incertae sedis</taxon>
        <taxon>Zoopagomycota</taxon>
        <taxon>Kickxellomycotina</taxon>
        <taxon>Kickxellomycetes</taxon>
        <taxon>Kickxellales</taxon>
        <taxon>Kickxellaceae</taxon>
        <taxon>Coemansia</taxon>
    </lineage>
</organism>